<keyword evidence="1" id="KW-0808">Transferase</keyword>
<dbReference type="SUPFAM" id="SSF53671">
    <property type="entry name" value="Aspartate/ornithine carbamoyltransferase"/>
    <property type="match status" value="1"/>
</dbReference>
<dbReference type="InterPro" id="IPR006130">
    <property type="entry name" value="Asp/Orn_carbamoylTrfase"/>
</dbReference>
<sequence>SFEETDSMEDSFKDADVLYPKSWGSLTCVPPKIPEINVDQMKALFDKNKSWICDDRKLKLAKPEALYMHCLPCDRGYEVTDSVIDGPNSVVFDEAENRLHAQKGIMALLMR</sequence>
<dbReference type="InterPro" id="IPR036901">
    <property type="entry name" value="Asp/Orn_carbamoylTrfase_sf"/>
</dbReference>
<proteinExistence type="predicted"/>
<gene>
    <name evidence="3" type="ORF">S01H1_66204</name>
</gene>
<evidence type="ECO:0000256" key="1">
    <source>
        <dbReference type="ARBA" id="ARBA00022679"/>
    </source>
</evidence>
<dbReference type="PANTHER" id="PTHR45753">
    <property type="entry name" value="ORNITHINE CARBAMOYLTRANSFERASE, MITOCHONDRIAL"/>
    <property type="match status" value="1"/>
</dbReference>
<dbReference type="Gene3D" id="3.40.50.1370">
    <property type="entry name" value="Aspartate/ornithine carbamoyltransferase"/>
    <property type="match status" value="1"/>
</dbReference>
<feature type="domain" description="Aspartate/ornithine carbamoyltransferase Asp/Orn-binding" evidence="2">
    <location>
        <begin position="2"/>
        <end position="109"/>
    </location>
</feature>
<dbReference type="GO" id="GO:0004585">
    <property type="term" value="F:ornithine carbamoyltransferase activity"/>
    <property type="evidence" value="ECO:0007669"/>
    <property type="project" value="TreeGrafter"/>
</dbReference>
<organism evidence="3">
    <name type="scientific">marine sediment metagenome</name>
    <dbReference type="NCBI Taxonomy" id="412755"/>
    <lineage>
        <taxon>unclassified sequences</taxon>
        <taxon>metagenomes</taxon>
        <taxon>ecological metagenomes</taxon>
    </lineage>
</organism>
<dbReference type="InterPro" id="IPR006131">
    <property type="entry name" value="Asp_carbamoyltransf_Asp/Orn-bd"/>
</dbReference>
<dbReference type="GO" id="GO:0042450">
    <property type="term" value="P:L-arginine biosynthetic process via ornithine"/>
    <property type="evidence" value="ECO:0007669"/>
    <property type="project" value="TreeGrafter"/>
</dbReference>
<dbReference type="GO" id="GO:0019240">
    <property type="term" value="P:citrulline biosynthetic process"/>
    <property type="evidence" value="ECO:0007669"/>
    <property type="project" value="TreeGrafter"/>
</dbReference>
<dbReference type="EMBL" id="BARS01043761">
    <property type="protein sequence ID" value="GAG29297.1"/>
    <property type="molecule type" value="Genomic_DNA"/>
</dbReference>
<feature type="non-terminal residue" evidence="3">
    <location>
        <position position="1"/>
    </location>
</feature>
<evidence type="ECO:0000259" key="2">
    <source>
        <dbReference type="Pfam" id="PF00185"/>
    </source>
</evidence>
<name>X0X1I1_9ZZZZ</name>
<evidence type="ECO:0000313" key="3">
    <source>
        <dbReference type="EMBL" id="GAG29297.1"/>
    </source>
</evidence>
<dbReference type="AlphaFoldDB" id="X0X1I1"/>
<dbReference type="Pfam" id="PF00185">
    <property type="entry name" value="OTCace"/>
    <property type="match status" value="1"/>
</dbReference>
<comment type="caution">
    <text evidence="3">The sequence shown here is derived from an EMBL/GenBank/DDBJ whole genome shotgun (WGS) entry which is preliminary data.</text>
</comment>
<accession>X0X1I1</accession>
<dbReference type="GO" id="GO:0016597">
    <property type="term" value="F:amino acid binding"/>
    <property type="evidence" value="ECO:0007669"/>
    <property type="project" value="InterPro"/>
</dbReference>
<dbReference type="PRINTS" id="PR00100">
    <property type="entry name" value="AOTCASE"/>
</dbReference>
<protein>
    <recommendedName>
        <fullName evidence="2">Aspartate/ornithine carbamoyltransferase Asp/Orn-binding domain-containing protein</fullName>
    </recommendedName>
</protein>
<dbReference type="PANTHER" id="PTHR45753:SF3">
    <property type="entry name" value="ORNITHINE TRANSCARBAMYLASE, MITOCHONDRIAL"/>
    <property type="match status" value="1"/>
</dbReference>
<reference evidence="3" key="1">
    <citation type="journal article" date="2014" name="Front. Microbiol.">
        <title>High frequency of phylogenetically diverse reductive dehalogenase-homologous genes in deep subseafloor sedimentary metagenomes.</title>
        <authorList>
            <person name="Kawai M."/>
            <person name="Futagami T."/>
            <person name="Toyoda A."/>
            <person name="Takaki Y."/>
            <person name="Nishi S."/>
            <person name="Hori S."/>
            <person name="Arai W."/>
            <person name="Tsubouchi T."/>
            <person name="Morono Y."/>
            <person name="Uchiyama I."/>
            <person name="Ito T."/>
            <person name="Fujiyama A."/>
            <person name="Inagaki F."/>
            <person name="Takami H."/>
        </authorList>
    </citation>
    <scope>NUCLEOTIDE SEQUENCE</scope>
    <source>
        <strain evidence="3">Expedition CK06-06</strain>
    </source>
</reference>